<dbReference type="InterPro" id="IPR008313">
    <property type="entry name" value="GH125"/>
</dbReference>
<dbReference type="GO" id="GO:0016787">
    <property type="term" value="F:hydrolase activity"/>
    <property type="evidence" value="ECO:0007669"/>
    <property type="project" value="UniProtKB-KW"/>
</dbReference>
<gene>
    <name evidence="1" type="ORF">IAB93_02190</name>
</gene>
<dbReference type="PANTHER" id="PTHR31047:SF0">
    <property type="entry name" value="MEIOTICALLY UP-REGULATED GENE 157 PROTEIN"/>
    <property type="match status" value="1"/>
</dbReference>
<comment type="caution">
    <text evidence="1">The sequence shown here is derived from an EMBL/GenBank/DDBJ whole genome shotgun (WGS) entry which is preliminary data.</text>
</comment>
<dbReference type="InterPro" id="IPR008928">
    <property type="entry name" value="6-hairpin_glycosidase_sf"/>
</dbReference>
<organism evidence="1 2">
    <name type="scientific">Candidatus Merdivivens pullistercoris</name>
    <dbReference type="NCBI Taxonomy" id="2840873"/>
    <lineage>
        <taxon>Bacteria</taxon>
        <taxon>Pseudomonadati</taxon>
        <taxon>Bacteroidota</taxon>
        <taxon>Bacteroidia</taxon>
        <taxon>Bacteroidales</taxon>
        <taxon>Muribaculaceae</taxon>
        <taxon>Muribaculaceae incertae sedis</taxon>
        <taxon>Candidatus Merdivivens</taxon>
    </lineage>
</organism>
<feature type="non-terminal residue" evidence="1">
    <location>
        <position position="1"/>
    </location>
</feature>
<dbReference type="EMBL" id="JADIME010000024">
    <property type="protein sequence ID" value="MBO8464792.1"/>
    <property type="molecule type" value="Genomic_DNA"/>
</dbReference>
<keyword evidence="1" id="KW-0378">Hydrolase</keyword>
<dbReference type="SMART" id="SM01149">
    <property type="entry name" value="DUF1237"/>
    <property type="match status" value="1"/>
</dbReference>
<name>A0A9D9N929_9BACT</name>
<dbReference type="Proteomes" id="UP000823597">
    <property type="component" value="Unassembled WGS sequence"/>
</dbReference>
<dbReference type="PANTHER" id="PTHR31047">
    <property type="entry name" value="MEIOTICALLY UP-REGULATED GENE 157 PROTEIN"/>
    <property type="match status" value="1"/>
</dbReference>
<dbReference type="Pfam" id="PF06824">
    <property type="entry name" value="Glyco_hydro_125"/>
    <property type="match status" value="1"/>
</dbReference>
<dbReference type="AlphaFoldDB" id="A0A9D9N929"/>
<dbReference type="Gene3D" id="1.50.10.10">
    <property type="match status" value="1"/>
</dbReference>
<dbReference type="GO" id="GO:0005975">
    <property type="term" value="P:carbohydrate metabolic process"/>
    <property type="evidence" value="ECO:0007669"/>
    <property type="project" value="InterPro"/>
</dbReference>
<reference evidence="1" key="1">
    <citation type="submission" date="2020-10" db="EMBL/GenBank/DDBJ databases">
        <authorList>
            <person name="Gilroy R."/>
        </authorList>
    </citation>
    <scope>NUCLEOTIDE SEQUENCE</scope>
    <source>
        <strain evidence="1">10037</strain>
    </source>
</reference>
<evidence type="ECO:0000313" key="1">
    <source>
        <dbReference type="EMBL" id="MBO8464792.1"/>
    </source>
</evidence>
<accession>A0A9D9N929</accession>
<dbReference type="SUPFAM" id="SSF48208">
    <property type="entry name" value="Six-hairpin glycosidases"/>
    <property type="match status" value="1"/>
</dbReference>
<reference evidence="1" key="2">
    <citation type="journal article" date="2021" name="PeerJ">
        <title>Extensive microbial diversity within the chicken gut microbiome revealed by metagenomics and culture.</title>
        <authorList>
            <person name="Gilroy R."/>
            <person name="Ravi A."/>
            <person name="Getino M."/>
            <person name="Pursley I."/>
            <person name="Horton D.L."/>
            <person name="Alikhan N.F."/>
            <person name="Baker D."/>
            <person name="Gharbi K."/>
            <person name="Hall N."/>
            <person name="Watson M."/>
            <person name="Adriaenssens E.M."/>
            <person name="Foster-Nyarko E."/>
            <person name="Jarju S."/>
            <person name="Secka A."/>
            <person name="Antonio M."/>
            <person name="Oren A."/>
            <person name="Chaudhuri R.R."/>
            <person name="La Ragione R."/>
            <person name="Hildebrand F."/>
            <person name="Pallen M.J."/>
        </authorList>
    </citation>
    <scope>NUCLEOTIDE SEQUENCE</scope>
    <source>
        <strain evidence="1">10037</strain>
    </source>
</reference>
<sequence>EMCIRDRCVIGRGNPVRPVGLIASAFRPSDDATTFEFLVPSNFMAVSSLRKAAEILEDVNGETGLASECRALADEVETALYEHAVADHPVFGKIFAFEVDGFGNKYLMDDANVPSLLSMAYLGDVERDNPIYENTRRFVLSEYNPYFFKGRCGEGIGSPHIGAEVIWPMSIMMRAFTSTDDAEIADCIRMLMITDAGTGFMHESFHKDDASEFTREWFAWQNGLFGELIVKLVNDGKIDLLNSIK</sequence>
<evidence type="ECO:0000313" key="2">
    <source>
        <dbReference type="Proteomes" id="UP000823597"/>
    </source>
</evidence>
<proteinExistence type="predicted"/>
<protein>
    <submittedName>
        <fullName evidence="1">Glycoside hydrolase family 125 protein</fullName>
    </submittedName>
</protein>
<dbReference type="InterPro" id="IPR012341">
    <property type="entry name" value="6hp_glycosidase-like_sf"/>
</dbReference>